<dbReference type="SUPFAM" id="SSF52980">
    <property type="entry name" value="Restriction endonuclease-like"/>
    <property type="match status" value="1"/>
</dbReference>
<reference evidence="1 2" key="1">
    <citation type="submission" date="2016-05" db="EMBL/GenBank/DDBJ databases">
        <title>Complete genome sequence of Rathayibacter tritici NCPPB 1953.</title>
        <authorList>
            <person name="Park J."/>
            <person name="Lee H.-H."/>
            <person name="Lee S.-W."/>
            <person name="Seo Y.-S."/>
        </authorList>
    </citation>
    <scope>NUCLEOTIDE SEQUENCE [LARGE SCALE GENOMIC DNA]</scope>
    <source>
        <strain evidence="1 2">NCPPB 1953</strain>
    </source>
</reference>
<dbReference type="Proteomes" id="UP000077071">
    <property type="component" value="Chromosome"/>
</dbReference>
<name>A0A160KR23_9MICO</name>
<sequence>MRDGVFRVAEGSAAGLSRAAMRRIDAPVYGMRSVVPATALVDRCAALLLRLGEHAFVCGPTAALLWGAPLDLRWEKRTTIDVAVEAPARAPHAAGLAGRSLRLGPGDVLAGRRGRLTRPERTWCDLGTMLPLADLVAVGDFFLHARLVDALGLAAAVDHYPSRRGLRALRRALPLLDGRAESRPESLVRVALVLAGIAGVEANVEIRDRAGVFLARVDLCIAWARIVIEYHGDYHRVEKGRWRRDRARMGRLRAAGWHVIELTADDLPDLPAVVALVRAALRGRRVR</sequence>
<dbReference type="STRING" id="33888.A6122_0531"/>
<dbReference type="AlphaFoldDB" id="A0A160KR23"/>
<keyword evidence="2" id="KW-1185">Reference proteome</keyword>
<organism evidence="1 2">
    <name type="scientific">Rathayibacter tritici</name>
    <dbReference type="NCBI Taxonomy" id="33888"/>
    <lineage>
        <taxon>Bacteria</taxon>
        <taxon>Bacillati</taxon>
        <taxon>Actinomycetota</taxon>
        <taxon>Actinomycetes</taxon>
        <taxon>Micrococcales</taxon>
        <taxon>Microbacteriaceae</taxon>
        <taxon>Rathayibacter</taxon>
    </lineage>
</organism>
<accession>A0A160KR23</accession>
<dbReference type="PATRIC" id="fig|33888.3.peg.597"/>
<dbReference type="Gene3D" id="3.40.960.10">
    <property type="entry name" value="VSR Endonuclease"/>
    <property type="match status" value="1"/>
</dbReference>
<gene>
    <name evidence="1" type="ORF">A6122_0531</name>
</gene>
<protein>
    <recommendedName>
        <fullName evidence="3">DUF559 domain-containing protein</fullName>
    </recommendedName>
</protein>
<dbReference type="KEGG" id="rtn:A6122_0531"/>
<dbReference type="InterPro" id="IPR011335">
    <property type="entry name" value="Restrct_endonuc-II-like"/>
</dbReference>
<dbReference type="OrthoDB" id="3173471at2"/>
<dbReference type="EMBL" id="CP015515">
    <property type="protein sequence ID" value="AND15689.1"/>
    <property type="molecule type" value="Genomic_DNA"/>
</dbReference>
<evidence type="ECO:0000313" key="1">
    <source>
        <dbReference type="EMBL" id="AND15689.1"/>
    </source>
</evidence>
<proteinExistence type="predicted"/>
<evidence type="ECO:0000313" key="2">
    <source>
        <dbReference type="Proteomes" id="UP000077071"/>
    </source>
</evidence>
<dbReference type="RefSeq" id="WP_146085064.1">
    <property type="nucleotide sequence ID" value="NZ_CP015515.1"/>
</dbReference>
<evidence type="ECO:0008006" key="3">
    <source>
        <dbReference type="Google" id="ProtNLM"/>
    </source>
</evidence>